<dbReference type="PANTHER" id="PTHR23235">
    <property type="entry name" value="KRUEPPEL-LIKE TRANSCRIPTION FACTOR"/>
    <property type="match status" value="1"/>
</dbReference>
<dbReference type="WBParaSite" id="SVE_0408900.1">
    <property type="protein sequence ID" value="SVE_0408900.1"/>
    <property type="gene ID" value="SVE_0408900"/>
</dbReference>
<dbReference type="Proteomes" id="UP000035680">
    <property type="component" value="Unassembled WGS sequence"/>
</dbReference>
<feature type="domain" description="C2H2-type" evidence="10">
    <location>
        <begin position="132"/>
        <end position="159"/>
    </location>
</feature>
<dbReference type="InterPro" id="IPR036236">
    <property type="entry name" value="Znf_C2H2_sf"/>
</dbReference>
<keyword evidence="2" id="KW-0479">Metal-binding</keyword>
<keyword evidence="5" id="KW-0862">Zinc</keyword>
<proteinExistence type="inferred from homology"/>
<keyword evidence="11" id="KW-1185">Reference proteome</keyword>
<dbReference type="GO" id="GO:0055059">
    <property type="term" value="P:asymmetric neuroblast division"/>
    <property type="evidence" value="ECO:0007669"/>
    <property type="project" value="UniProtKB-ARBA"/>
</dbReference>
<keyword evidence="6" id="KW-0238">DNA-binding</keyword>
<dbReference type="FunFam" id="3.30.160.60:FF:000260">
    <property type="entry name" value="Spalt-like transcription factor 1"/>
    <property type="match status" value="1"/>
</dbReference>
<sequence length="257" mass="29531">MTSYFNNQFLGLFLQQQNHYLGYVQNNTPLFAPIINGMPIVRIPNIIEKNFTNSNVSSPESTISMEEDTKENKQNVKRVTDFTKITRLLDIQNDSNNESENNEIREKFIRRKRKTLSTDISIPSKSSQSPNCSCPICGKGFSRHWLLQGHIRTHTGEKPFKCTICKKAFADKSNLRAHIQTHSGIKPFECHRCGKRFALKSYLSKHEESSCARINVKISPKNTSFFTSLPFNHQYLRSEMPLNVPNFSLLFPPPSKM</sequence>
<dbReference type="SUPFAM" id="SSF57667">
    <property type="entry name" value="beta-beta-alpha zinc fingers"/>
    <property type="match status" value="2"/>
</dbReference>
<dbReference type="STRING" id="75913.A0A0K0F5J8"/>
<dbReference type="GO" id="GO:0005634">
    <property type="term" value="C:nucleus"/>
    <property type="evidence" value="ECO:0007669"/>
    <property type="project" value="UniProtKB-SubCell"/>
</dbReference>
<dbReference type="GO" id="GO:0000978">
    <property type="term" value="F:RNA polymerase II cis-regulatory region sequence-specific DNA binding"/>
    <property type="evidence" value="ECO:0007669"/>
    <property type="project" value="TreeGrafter"/>
</dbReference>
<dbReference type="GO" id="GO:2000177">
    <property type="term" value="P:regulation of neural precursor cell proliferation"/>
    <property type="evidence" value="ECO:0007669"/>
    <property type="project" value="UniProtKB-ARBA"/>
</dbReference>
<keyword evidence="4 9" id="KW-0863">Zinc-finger</keyword>
<comment type="subcellular location">
    <subcellularLocation>
        <location evidence="1">Nucleus</location>
    </subcellularLocation>
</comment>
<keyword evidence="7" id="KW-0539">Nucleus</keyword>
<dbReference type="Pfam" id="PF00096">
    <property type="entry name" value="zf-C2H2"/>
    <property type="match status" value="3"/>
</dbReference>
<evidence type="ECO:0000256" key="2">
    <source>
        <dbReference type="ARBA" id="ARBA00022723"/>
    </source>
</evidence>
<dbReference type="PROSITE" id="PS50157">
    <property type="entry name" value="ZINC_FINGER_C2H2_2"/>
    <property type="match status" value="3"/>
</dbReference>
<evidence type="ECO:0000256" key="3">
    <source>
        <dbReference type="ARBA" id="ARBA00022737"/>
    </source>
</evidence>
<evidence type="ECO:0000256" key="7">
    <source>
        <dbReference type="ARBA" id="ARBA00023242"/>
    </source>
</evidence>
<evidence type="ECO:0000313" key="12">
    <source>
        <dbReference type="WBParaSite" id="SVE_0408900.1"/>
    </source>
</evidence>
<evidence type="ECO:0000256" key="6">
    <source>
        <dbReference type="ARBA" id="ARBA00023125"/>
    </source>
</evidence>
<dbReference type="PROSITE" id="PS00028">
    <property type="entry name" value="ZINC_FINGER_C2H2_1"/>
    <property type="match status" value="2"/>
</dbReference>
<dbReference type="Gene3D" id="3.30.160.60">
    <property type="entry name" value="Classic Zinc Finger"/>
    <property type="match status" value="3"/>
</dbReference>
<reference evidence="11" key="1">
    <citation type="submission" date="2014-07" db="EMBL/GenBank/DDBJ databases">
        <authorList>
            <person name="Martin A.A"/>
            <person name="De Silva N."/>
        </authorList>
    </citation>
    <scope>NUCLEOTIDE SEQUENCE</scope>
</reference>
<dbReference type="InterPro" id="IPR013087">
    <property type="entry name" value="Znf_C2H2_type"/>
</dbReference>
<feature type="domain" description="C2H2-type" evidence="10">
    <location>
        <begin position="160"/>
        <end position="187"/>
    </location>
</feature>
<evidence type="ECO:0000256" key="8">
    <source>
        <dbReference type="ARBA" id="ARBA00037948"/>
    </source>
</evidence>
<evidence type="ECO:0000256" key="1">
    <source>
        <dbReference type="ARBA" id="ARBA00004123"/>
    </source>
</evidence>
<comment type="similarity">
    <text evidence="8">Belongs to the snail C2H2-type zinc-finger protein family.</text>
</comment>
<name>A0A0K0F5J8_STRVS</name>
<evidence type="ECO:0000256" key="9">
    <source>
        <dbReference type="PROSITE-ProRule" id="PRU00042"/>
    </source>
</evidence>
<feature type="domain" description="C2H2-type" evidence="10">
    <location>
        <begin position="188"/>
        <end position="220"/>
    </location>
</feature>
<keyword evidence="3" id="KW-0677">Repeat</keyword>
<dbReference type="AlphaFoldDB" id="A0A0K0F5J8"/>
<dbReference type="FunFam" id="3.30.160.60:FF:000207">
    <property type="entry name" value="zinc finger protein SNAI2"/>
    <property type="match status" value="1"/>
</dbReference>
<dbReference type="SMART" id="SM00355">
    <property type="entry name" value="ZnF_C2H2"/>
    <property type="match status" value="3"/>
</dbReference>
<dbReference type="GO" id="GO:0000981">
    <property type="term" value="F:DNA-binding transcription factor activity, RNA polymerase II-specific"/>
    <property type="evidence" value="ECO:0007669"/>
    <property type="project" value="TreeGrafter"/>
</dbReference>
<dbReference type="GO" id="GO:0008270">
    <property type="term" value="F:zinc ion binding"/>
    <property type="evidence" value="ECO:0007669"/>
    <property type="project" value="UniProtKB-KW"/>
</dbReference>
<protein>
    <submittedName>
        <fullName evidence="12">C2H2-type domain-containing protein</fullName>
    </submittedName>
</protein>
<dbReference type="PANTHER" id="PTHR23235:SF120">
    <property type="entry name" value="KRUPPEL-LIKE FACTOR 15"/>
    <property type="match status" value="1"/>
</dbReference>
<evidence type="ECO:0000259" key="10">
    <source>
        <dbReference type="PROSITE" id="PS50157"/>
    </source>
</evidence>
<evidence type="ECO:0000313" key="11">
    <source>
        <dbReference type="Proteomes" id="UP000035680"/>
    </source>
</evidence>
<evidence type="ECO:0000256" key="4">
    <source>
        <dbReference type="ARBA" id="ARBA00022771"/>
    </source>
</evidence>
<reference evidence="12" key="2">
    <citation type="submission" date="2015-08" db="UniProtKB">
        <authorList>
            <consortium name="WormBaseParasite"/>
        </authorList>
    </citation>
    <scope>IDENTIFICATION</scope>
</reference>
<accession>A0A0K0F5J8</accession>
<organism evidence="11 12">
    <name type="scientific">Strongyloides venezuelensis</name>
    <name type="common">Threadworm</name>
    <dbReference type="NCBI Taxonomy" id="75913"/>
    <lineage>
        <taxon>Eukaryota</taxon>
        <taxon>Metazoa</taxon>
        <taxon>Ecdysozoa</taxon>
        <taxon>Nematoda</taxon>
        <taxon>Chromadorea</taxon>
        <taxon>Rhabditida</taxon>
        <taxon>Tylenchina</taxon>
        <taxon>Panagrolaimomorpha</taxon>
        <taxon>Strongyloidoidea</taxon>
        <taxon>Strongyloididae</taxon>
        <taxon>Strongyloides</taxon>
    </lineage>
</organism>
<evidence type="ECO:0000256" key="5">
    <source>
        <dbReference type="ARBA" id="ARBA00022833"/>
    </source>
</evidence>
<dbReference type="FunFam" id="3.30.160.60:FF:000043">
    <property type="entry name" value="Scratch family zinc finger 2"/>
    <property type="match status" value="1"/>
</dbReference>